<dbReference type="KEGG" id="mcha:111022303"/>
<dbReference type="SUPFAM" id="SSF51735">
    <property type="entry name" value="NAD(P)-binding Rossmann-fold domains"/>
    <property type="match status" value="1"/>
</dbReference>
<dbReference type="AlphaFoldDB" id="A0A6J1DQV8"/>
<accession>A0A6J1DQV8</accession>
<dbReference type="InterPro" id="IPR002347">
    <property type="entry name" value="SDR_fam"/>
</dbReference>
<evidence type="ECO:0000256" key="1">
    <source>
        <dbReference type="RuleBase" id="RU000363"/>
    </source>
</evidence>
<dbReference type="GO" id="GO:0006760">
    <property type="term" value="P:folic acid-containing compound metabolic process"/>
    <property type="evidence" value="ECO:0007669"/>
    <property type="project" value="TreeGrafter"/>
</dbReference>
<dbReference type="GeneID" id="111022303"/>
<dbReference type="Pfam" id="PF00106">
    <property type="entry name" value="adh_short"/>
    <property type="match status" value="1"/>
</dbReference>
<dbReference type="GO" id="GO:0005829">
    <property type="term" value="C:cytosol"/>
    <property type="evidence" value="ECO:0007669"/>
    <property type="project" value="TreeGrafter"/>
</dbReference>
<dbReference type="PROSITE" id="PS00061">
    <property type="entry name" value="ADH_SHORT"/>
    <property type="match status" value="1"/>
</dbReference>
<dbReference type="InterPro" id="IPR053241">
    <property type="entry name" value="NADPH_pterin_aldehyde_rdct"/>
</dbReference>
<dbReference type="PRINTS" id="PR00080">
    <property type="entry name" value="SDRFAMILY"/>
</dbReference>
<dbReference type="InterPro" id="IPR036291">
    <property type="entry name" value="NAD(P)-bd_dom_sf"/>
</dbReference>
<dbReference type="PANTHER" id="PTHR45267">
    <property type="match status" value="1"/>
</dbReference>
<dbReference type="GO" id="GO:0016616">
    <property type="term" value="F:oxidoreductase activity, acting on the CH-OH group of donors, NAD or NADP as acceptor"/>
    <property type="evidence" value="ECO:0007669"/>
    <property type="project" value="TreeGrafter"/>
</dbReference>
<proteinExistence type="inferred from homology"/>
<dbReference type="PANTHER" id="PTHR45267:SF2">
    <property type="entry name" value="NADPH-DEPENDENT PTERIN ALDEHYDE REDUCTASE"/>
    <property type="match status" value="1"/>
</dbReference>
<dbReference type="PRINTS" id="PR00081">
    <property type="entry name" value="GDHRDH"/>
</dbReference>
<reference evidence="3" key="1">
    <citation type="submission" date="2025-08" db="UniProtKB">
        <authorList>
            <consortium name="RefSeq"/>
        </authorList>
    </citation>
    <scope>IDENTIFICATION</scope>
    <source>
        <strain evidence="3">OHB3-1</strain>
    </source>
</reference>
<protein>
    <submittedName>
        <fullName evidence="3">NADPH-dependent pterin aldehyde reductase-like isoform X1</fullName>
    </submittedName>
</protein>
<dbReference type="InterPro" id="IPR020904">
    <property type="entry name" value="Sc_DH/Rdtase_CS"/>
</dbReference>
<keyword evidence="2" id="KW-1185">Reference proteome</keyword>
<dbReference type="Proteomes" id="UP000504603">
    <property type="component" value="Unplaced"/>
</dbReference>
<gene>
    <name evidence="3" type="primary">LOC111022303</name>
</gene>
<organism evidence="2 3">
    <name type="scientific">Momordica charantia</name>
    <name type="common">Bitter gourd</name>
    <name type="synonym">Balsam pear</name>
    <dbReference type="NCBI Taxonomy" id="3673"/>
    <lineage>
        <taxon>Eukaryota</taxon>
        <taxon>Viridiplantae</taxon>
        <taxon>Streptophyta</taxon>
        <taxon>Embryophyta</taxon>
        <taxon>Tracheophyta</taxon>
        <taxon>Spermatophyta</taxon>
        <taxon>Magnoliopsida</taxon>
        <taxon>eudicotyledons</taxon>
        <taxon>Gunneridae</taxon>
        <taxon>Pentapetalae</taxon>
        <taxon>rosids</taxon>
        <taxon>fabids</taxon>
        <taxon>Cucurbitales</taxon>
        <taxon>Cucurbitaceae</taxon>
        <taxon>Momordiceae</taxon>
        <taxon>Momordica</taxon>
    </lineage>
</organism>
<dbReference type="OrthoDB" id="47007at2759"/>
<name>A0A6J1DQV8_MOMCH</name>
<evidence type="ECO:0000313" key="2">
    <source>
        <dbReference type="Proteomes" id="UP000504603"/>
    </source>
</evidence>
<dbReference type="Gene3D" id="3.40.50.720">
    <property type="entry name" value="NAD(P)-binding Rossmann-like Domain"/>
    <property type="match status" value="1"/>
</dbReference>
<comment type="similarity">
    <text evidence="1">Belongs to the short-chain dehydrogenases/reductases (SDR) family.</text>
</comment>
<dbReference type="RefSeq" id="XP_022155161.1">
    <property type="nucleotide sequence ID" value="XM_022299469.1"/>
</dbReference>
<sequence length="238" mass="25764">MPRSANGSDASFAILITGVSKGIGRALALECAKRGHTIIGCSRSQDKLDSLRTQLLSPDKHLLFNTDVTSNSSVQDLVNAVLERNLIPDILVNNAAVVNEKSKFWEIPMNEFDSVIDTNVKGTANVLRHFIPLMIASEKRIIVNMSSEWGRMGAPMFSPYSTSKWAIEGLTKSIAPELPEGMAIIALHPGVINTDMLVTCFGDLAANYQTPEPWAVKASTMILNFTSADNGASLSVDE</sequence>
<evidence type="ECO:0000313" key="3">
    <source>
        <dbReference type="RefSeq" id="XP_022155161.1"/>
    </source>
</evidence>
<dbReference type="CDD" id="cd05233">
    <property type="entry name" value="SDR_c"/>
    <property type="match status" value="1"/>
</dbReference>